<sequence length="298" mass="31422">MSLLVETRDVGQTLTLVNGHCTGWKIVLTTQTMSCFLRLEGFPGLDCTGIKISACTAPQCVNLLHEPAVFYVAYNIYGAASSLASDNVGAIVQLLDPLSSSNPNLNAILLTLTGIFALVPGIGYVTGGVMSDGLIAFANVIEKALFAMPQIGRWLFPIDSVTSQVVQISALSTEMATIIQTVQNNLNRTLVLVMADSSGFLAFVSQGDFSESAPSLPDQTNYLLYAFNTYIIPQALKGNNGYGVYGQETDTHALATIGSGTPSDLSIADTVITNRASTIHGGTACATRRPLVLTTSAT</sequence>
<evidence type="ECO:0000313" key="1">
    <source>
        <dbReference type="EMBL" id="KAL2038857.1"/>
    </source>
</evidence>
<name>A0ABR3ZYU0_9LECA</name>
<accession>A0ABR3ZYU0</accession>
<keyword evidence="2" id="KW-1185">Reference proteome</keyword>
<reference evidence="1 2" key="1">
    <citation type="submission" date="2024-09" db="EMBL/GenBank/DDBJ databases">
        <title>Rethinking Asexuality: The Enigmatic Case of Functional Sexual Genes in Lepraria (Stereocaulaceae).</title>
        <authorList>
            <person name="Doellman M."/>
            <person name="Sun Y."/>
            <person name="Barcenas-Pena A."/>
            <person name="Lumbsch H.T."/>
            <person name="Grewe F."/>
        </authorList>
    </citation>
    <scope>NUCLEOTIDE SEQUENCE [LARGE SCALE GENOMIC DNA]</scope>
    <source>
        <strain evidence="1 2">Mercado 3170</strain>
    </source>
</reference>
<comment type="caution">
    <text evidence="1">The sequence shown here is derived from an EMBL/GenBank/DDBJ whole genome shotgun (WGS) entry which is preliminary data.</text>
</comment>
<gene>
    <name evidence="1" type="ORF">N7G274_008379</name>
</gene>
<organism evidence="1 2">
    <name type="scientific">Stereocaulon virgatum</name>
    <dbReference type="NCBI Taxonomy" id="373712"/>
    <lineage>
        <taxon>Eukaryota</taxon>
        <taxon>Fungi</taxon>
        <taxon>Dikarya</taxon>
        <taxon>Ascomycota</taxon>
        <taxon>Pezizomycotina</taxon>
        <taxon>Lecanoromycetes</taxon>
        <taxon>OSLEUM clade</taxon>
        <taxon>Lecanoromycetidae</taxon>
        <taxon>Lecanorales</taxon>
        <taxon>Lecanorineae</taxon>
        <taxon>Stereocaulaceae</taxon>
        <taxon>Stereocaulon</taxon>
    </lineage>
</organism>
<dbReference type="EMBL" id="JBEFKJ010000029">
    <property type="protein sequence ID" value="KAL2038857.1"/>
    <property type="molecule type" value="Genomic_DNA"/>
</dbReference>
<protein>
    <submittedName>
        <fullName evidence="1">Uncharacterized protein</fullName>
    </submittedName>
</protein>
<dbReference type="Proteomes" id="UP001590950">
    <property type="component" value="Unassembled WGS sequence"/>
</dbReference>
<evidence type="ECO:0000313" key="2">
    <source>
        <dbReference type="Proteomes" id="UP001590950"/>
    </source>
</evidence>
<proteinExistence type="predicted"/>